<organism evidence="2">
    <name type="scientific">hydrothermal vent metagenome</name>
    <dbReference type="NCBI Taxonomy" id="652676"/>
    <lineage>
        <taxon>unclassified sequences</taxon>
        <taxon>metagenomes</taxon>
        <taxon>ecological metagenomes</taxon>
    </lineage>
</organism>
<name>A0A160TA89_9ZZZZ</name>
<sequence>MQTVESESSSLISQHPDYAAWVAGQRLYRRRMAAVLGGSYAVFLLSVVFLPCILLTPVSVSNPTPWLVPFAAFFILLQFLLTGIYVKHANTVGDEEHERMRSECLRLNNASKSAAVKS</sequence>
<accession>A0A160TA89</accession>
<dbReference type="Pfam" id="PF04341">
    <property type="entry name" value="DUF485"/>
    <property type="match status" value="1"/>
</dbReference>
<gene>
    <name evidence="2" type="ORF">MGWOODY_Tha739</name>
</gene>
<reference evidence="2" key="1">
    <citation type="submission" date="2015-10" db="EMBL/GenBank/DDBJ databases">
        <authorList>
            <person name="Gilbert D.G."/>
        </authorList>
    </citation>
    <scope>NUCLEOTIDE SEQUENCE</scope>
</reference>
<evidence type="ECO:0000256" key="1">
    <source>
        <dbReference type="SAM" id="Phobius"/>
    </source>
</evidence>
<keyword evidence="1" id="KW-1133">Transmembrane helix</keyword>
<dbReference type="AlphaFoldDB" id="A0A160TA89"/>
<feature type="transmembrane region" description="Helical" evidence="1">
    <location>
        <begin position="66"/>
        <end position="86"/>
    </location>
</feature>
<dbReference type="InterPro" id="IPR007436">
    <property type="entry name" value="DUF485"/>
</dbReference>
<evidence type="ECO:0008006" key="3">
    <source>
        <dbReference type="Google" id="ProtNLM"/>
    </source>
</evidence>
<evidence type="ECO:0000313" key="2">
    <source>
        <dbReference type="EMBL" id="CUS41180.1"/>
    </source>
</evidence>
<keyword evidence="1" id="KW-0472">Membrane</keyword>
<dbReference type="EMBL" id="CZQC01000036">
    <property type="protein sequence ID" value="CUS41180.1"/>
    <property type="molecule type" value="Genomic_DNA"/>
</dbReference>
<proteinExistence type="predicted"/>
<feature type="transmembrane region" description="Helical" evidence="1">
    <location>
        <begin position="34"/>
        <end position="60"/>
    </location>
</feature>
<protein>
    <recommendedName>
        <fullName evidence="3">DUF485 domain-containing protein</fullName>
    </recommendedName>
</protein>
<keyword evidence="1" id="KW-0812">Transmembrane</keyword>